<sequence length="125" mass="13778">MKVLLTEEETAADHLDEMAHQLRRELLQLDVHDVVPLRDGQTPPGARGWGMAEVGALLVTLNQSATALGTVIDVVRGWRARCRERPTIRLVIDGDVLEISEASPEQAARSFELFVGRHSGSGEQR</sequence>
<gene>
    <name evidence="1" type="ORF">NOSIN_11110</name>
</gene>
<dbReference type="AlphaFoldDB" id="A0A1V3C8X7"/>
<comment type="caution">
    <text evidence="1">The sequence shown here is derived from an EMBL/GenBank/DDBJ whole genome shotgun (WGS) entry which is preliminary data.</text>
</comment>
<accession>A0A1V3C8X7</accession>
<name>A0A1V3C8X7_9ACTN</name>
<reference evidence="2" key="1">
    <citation type="submission" date="2016-08" db="EMBL/GenBank/DDBJ databases">
        <authorList>
            <person name="Tokovenko B."/>
            <person name="Kalinowski J."/>
        </authorList>
    </citation>
    <scope>NUCLEOTIDE SEQUENCE [LARGE SCALE GENOMIC DNA]</scope>
    <source>
        <strain evidence="2">UTMC102</strain>
    </source>
</reference>
<dbReference type="Proteomes" id="UP000189004">
    <property type="component" value="Unassembled WGS sequence"/>
</dbReference>
<dbReference type="STRING" id="501010.NOSIN_11110"/>
<proteinExistence type="predicted"/>
<organism evidence="1 2">
    <name type="scientific">Nocardiopsis sinuspersici</name>
    <dbReference type="NCBI Taxonomy" id="501010"/>
    <lineage>
        <taxon>Bacteria</taxon>
        <taxon>Bacillati</taxon>
        <taxon>Actinomycetota</taxon>
        <taxon>Actinomycetes</taxon>
        <taxon>Streptosporangiales</taxon>
        <taxon>Nocardiopsidaceae</taxon>
        <taxon>Nocardiopsis</taxon>
    </lineage>
</organism>
<protein>
    <submittedName>
        <fullName evidence="1">Uncharacterized protein</fullName>
    </submittedName>
</protein>
<keyword evidence="2" id="KW-1185">Reference proteome</keyword>
<evidence type="ECO:0000313" key="2">
    <source>
        <dbReference type="Proteomes" id="UP000189004"/>
    </source>
</evidence>
<dbReference type="InterPro" id="IPR045428">
    <property type="entry name" value="EACC1"/>
</dbReference>
<evidence type="ECO:0000313" key="1">
    <source>
        <dbReference type="EMBL" id="OOC57153.1"/>
    </source>
</evidence>
<dbReference type="Pfam" id="PF19953">
    <property type="entry name" value="EACC1"/>
    <property type="match status" value="1"/>
</dbReference>
<dbReference type="EMBL" id="MCOK01000001">
    <property type="protein sequence ID" value="OOC57153.1"/>
    <property type="molecule type" value="Genomic_DNA"/>
</dbReference>